<sequence length="448" mass="49988">MSVSKPPIRPTIQSILSSATQTIRWLCLFCFVTAAQSAWSQDSVEFLNGTTLSGKVIEIRKADKEFDFQSIIAGQSVARTYQYSKIHAVTFNGKRFVINPLPSNSGPVTTTDTAHNKAVIRSSKEVRQIIETVGSSDPDWLAGTPDNYPNTLDLTWPMKPSGPWNESKNVGQFLWGRVNPNPSRWRSGIKLIYGCIDKHTSNRELLQRDYASLADKYFVLFQDYPRAAYWFQKANVQVNQKGGIHLAECYYRLGSKPMAMALLRGKSLHVDAIKLLGEMDELDTALKIADQYGRTQAFNEAFLNAGDALRSAGRHDEAIAYYQQILDRNRARNQEYLQRYKGRARDSINAIKLFDKADVTKVADGTFTDTAVGYNGDLEVRVTVANKTIKNVEVNRHKEKQFYAALTDTPKQIIDTQGVRQIDGTSGATITSQAIVNATARALAQGAK</sequence>
<dbReference type="InterPro" id="IPR007329">
    <property type="entry name" value="FMN-bd"/>
</dbReference>
<keyword evidence="4" id="KW-1185">Reference proteome</keyword>
<name>A0ABT7PED7_9BACT</name>
<dbReference type="SMART" id="SM00900">
    <property type="entry name" value="FMN_bind"/>
    <property type="match status" value="1"/>
</dbReference>
<dbReference type="Gene3D" id="3.90.1010.20">
    <property type="match status" value="1"/>
</dbReference>
<dbReference type="RefSeq" id="WP_289162384.1">
    <property type="nucleotide sequence ID" value="NZ_JASZZN010000003.1"/>
</dbReference>
<feature type="domain" description="FMN-binding" evidence="2">
    <location>
        <begin position="373"/>
        <end position="446"/>
    </location>
</feature>
<dbReference type="InterPro" id="IPR011990">
    <property type="entry name" value="TPR-like_helical_dom_sf"/>
</dbReference>
<dbReference type="EMBL" id="JASZZN010000003">
    <property type="protein sequence ID" value="MDM4014708.1"/>
    <property type="molecule type" value="Genomic_DNA"/>
</dbReference>
<dbReference type="SUPFAM" id="SSF48452">
    <property type="entry name" value="TPR-like"/>
    <property type="match status" value="1"/>
</dbReference>
<feature type="repeat" description="TPR" evidence="1">
    <location>
        <begin position="299"/>
        <end position="332"/>
    </location>
</feature>
<reference evidence="3 4" key="1">
    <citation type="submission" date="2023-06" db="EMBL/GenBank/DDBJ databases">
        <title>Roseiconus lacunae JC819 isolated from Gulf of Mannar region, Tamil Nadu.</title>
        <authorList>
            <person name="Pk S."/>
            <person name="Ch S."/>
            <person name="Ch V.R."/>
        </authorList>
    </citation>
    <scope>NUCLEOTIDE SEQUENCE [LARGE SCALE GENOMIC DNA]</scope>
    <source>
        <strain evidence="3 4">JC819</strain>
    </source>
</reference>
<proteinExistence type="predicted"/>
<evidence type="ECO:0000256" key="1">
    <source>
        <dbReference type="PROSITE-ProRule" id="PRU00339"/>
    </source>
</evidence>
<accession>A0ABT7PED7</accession>
<dbReference type="Pfam" id="PF13174">
    <property type="entry name" value="TPR_6"/>
    <property type="match status" value="1"/>
</dbReference>
<gene>
    <name evidence="3" type="ORF">QTN89_04645</name>
</gene>
<dbReference type="Pfam" id="PF04205">
    <property type="entry name" value="FMN_bind"/>
    <property type="match status" value="1"/>
</dbReference>
<organism evidence="3 4">
    <name type="scientific">Roseiconus lacunae</name>
    <dbReference type="NCBI Taxonomy" id="2605694"/>
    <lineage>
        <taxon>Bacteria</taxon>
        <taxon>Pseudomonadati</taxon>
        <taxon>Planctomycetota</taxon>
        <taxon>Planctomycetia</taxon>
        <taxon>Pirellulales</taxon>
        <taxon>Pirellulaceae</taxon>
        <taxon>Roseiconus</taxon>
    </lineage>
</organism>
<dbReference type="PROSITE" id="PS50005">
    <property type="entry name" value="TPR"/>
    <property type="match status" value="1"/>
</dbReference>
<comment type="caution">
    <text evidence="3">The sequence shown here is derived from an EMBL/GenBank/DDBJ whole genome shotgun (WGS) entry which is preliminary data.</text>
</comment>
<evidence type="ECO:0000313" key="3">
    <source>
        <dbReference type="EMBL" id="MDM4014708.1"/>
    </source>
</evidence>
<protein>
    <submittedName>
        <fullName evidence="3">FMN-binding protein</fullName>
    </submittedName>
</protein>
<keyword evidence="1" id="KW-0802">TPR repeat</keyword>
<evidence type="ECO:0000313" key="4">
    <source>
        <dbReference type="Proteomes" id="UP001239462"/>
    </source>
</evidence>
<dbReference type="Proteomes" id="UP001239462">
    <property type="component" value="Unassembled WGS sequence"/>
</dbReference>
<evidence type="ECO:0000259" key="2">
    <source>
        <dbReference type="SMART" id="SM00900"/>
    </source>
</evidence>
<dbReference type="Gene3D" id="1.25.40.10">
    <property type="entry name" value="Tetratricopeptide repeat domain"/>
    <property type="match status" value="1"/>
</dbReference>
<dbReference type="InterPro" id="IPR019734">
    <property type="entry name" value="TPR_rpt"/>
</dbReference>